<evidence type="ECO:0000256" key="6">
    <source>
        <dbReference type="SAM" id="Phobius"/>
    </source>
</evidence>
<reference evidence="7 8" key="1">
    <citation type="submission" date="2022-01" db="EMBL/GenBank/DDBJ databases">
        <title>A chromosomal length assembly of Cordylochernes scorpioides.</title>
        <authorList>
            <person name="Zeh D."/>
            <person name="Zeh J."/>
        </authorList>
    </citation>
    <scope>NUCLEOTIDE SEQUENCE [LARGE SCALE GENOMIC DNA]</scope>
    <source>
        <strain evidence="7">IN4F17</strain>
        <tissue evidence="7">Whole Body</tissue>
    </source>
</reference>
<evidence type="ECO:0000256" key="2">
    <source>
        <dbReference type="ARBA" id="ARBA00009172"/>
    </source>
</evidence>
<name>A0ABY6KDY2_9ARAC</name>
<dbReference type="Gene3D" id="1.20.1250.20">
    <property type="entry name" value="MFS general substrate transporter like domains"/>
    <property type="match status" value="1"/>
</dbReference>
<keyword evidence="4 6" id="KW-1133">Transmembrane helix</keyword>
<dbReference type="Proteomes" id="UP001235939">
    <property type="component" value="Chromosome 04"/>
</dbReference>
<evidence type="ECO:0000256" key="3">
    <source>
        <dbReference type="ARBA" id="ARBA00022692"/>
    </source>
</evidence>
<keyword evidence="3 6" id="KW-0812">Transmembrane</keyword>
<dbReference type="SUPFAM" id="SSF103473">
    <property type="entry name" value="MFS general substrate transporter"/>
    <property type="match status" value="1"/>
</dbReference>
<dbReference type="InterPro" id="IPR051951">
    <property type="entry name" value="UNC-93_regulatory"/>
</dbReference>
<keyword evidence="8" id="KW-1185">Reference proteome</keyword>
<dbReference type="PANTHER" id="PTHR19444">
    <property type="entry name" value="UNC-93 RELATED"/>
    <property type="match status" value="1"/>
</dbReference>
<protein>
    <submittedName>
        <fullName evidence="7">Unc-93</fullName>
    </submittedName>
</protein>
<dbReference type="Pfam" id="PF05978">
    <property type="entry name" value="UNC-93"/>
    <property type="match status" value="1"/>
</dbReference>
<comment type="similarity">
    <text evidence="2">Belongs to the unc-93 family.</text>
</comment>
<evidence type="ECO:0000256" key="4">
    <source>
        <dbReference type="ARBA" id="ARBA00022989"/>
    </source>
</evidence>
<dbReference type="InterPro" id="IPR010291">
    <property type="entry name" value="Ion_channel_UNC-93"/>
</dbReference>
<feature type="transmembrane region" description="Helical" evidence="6">
    <location>
        <begin position="163"/>
        <end position="182"/>
    </location>
</feature>
<evidence type="ECO:0000313" key="8">
    <source>
        <dbReference type="Proteomes" id="UP001235939"/>
    </source>
</evidence>
<comment type="subcellular location">
    <subcellularLocation>
        <location evidence="1">Membrane</location>
        <topology evidence="1">Multi-pass membrane protein</topology>
    </subcellularLocation>
</comment>
<dbReference type="EMBL" id="CP092866">
    <property type="protein sequence ID" value="UYV67045.1"/>
    <property type="molecule type" value="Genomic_DNA"/>
</dbReference>
<accession>A0ABY6KDY2</accession>
<proteinExistence type="inferred from homology"/>
<dbReference type="InterPro" id="IPR036259">
    <property type="entry name" value="MFS_trans_sf"/>
</dbReference>
<dbReference type="PANTHER" id="PTHR19444:SF13">
    <property type="entry name" value="PROTEIN UNC-93 HOMOLOG A"/>
    <property type="match status" value="1"/>
</dbReference>
<keyword evidence="5 6" id="KW-0472">Membrane</keyword>
<sequence length="347" mass="37640">MAYISDMMSRPGGSSQSINTSASICGIEFCPLSENQESNVNLARPANSKVQLLAGTYTACALAAVLLLLTSLDYLPPRRQSPSSFQLLVETARQLRLPDQLLLLPLTVFSGLEQAFLVGDFTQAYVACSRGVHSVGYVMICFGACDALGSATFGSAVRRVGRIPVFVLGALGNLAMMALLVAGPPDVLWLHLVVAGVWGLGDAVWQTQINGSVKVENYRDIVNDLLLSYKALGCNMSLKIHFLHSHLDFFPDNLGAVSDEHGERFHQAISSMEKRYQALYGTLFPGKDEAAFANYRLWESVGFIIAFSYSTSLCTDIKLMILAAVLTLGMLGYGAIELRLHRKATTS</sequence>
<gene>
    <name evidence="7" type="ORF">LAZ67_4003757</name>
</gene>
<feature type="transmembrane region" description="Helical" evidence="6">
    <location>
        <begin position="319"/>
        <end position="336"/>
    </location>
</feature>
<evidence type="ECO:0000256" key="1">
    <source>
        <dbReference type="ARBA" id="ARBA00004141"/>
    </source>
</evidence>
<feature type="transmembrane region" description="Helical" evidence="6">
    <location>
        <begin position="52"/>
        <end position="75"/>
    </location>
</feature>
<evidence type="ECO:0000313" key="7">
    <source>
        <dbReference type="EMBL" id="UYV67045.1"/>
    </source>
</evidence>
<evidence type="ECO:0000256" key="5">
    <source>
        <dbReference type="ARBA" id="ARBA00023136"/>
    </source>
</evidence>
<organism evidence="7 8">
    <name type="scientific">Cordylochernes scorpioides</name>
    <dbReference type="NCBI Taxonomy" id="51811"/>
    <lineage>
        <taxon>Eukaryota</taxon>
        <taxon>Metazoa</taxon>
        <taxon>Ecdysozoa</taxon>
        <taxon>Arthropoda</taxon>
        <taxon>Chelicerata</taxon>
        <taxon>Arachnida</taxon>
        <taxon>Pseudoscorpiones</taxon>
        <taxon>Cheliferoidea</taxon>
        <taxon>Chernetidae</taxon>
        <taxon>Cordylochernes</taxon>
    </lineage>
</organism>